<name>A0A8R1DKJ6_CAEJA</name>
<proteinExistence type="predicted"/>
<dbReference type="Pfam" id="PF07735">
    <property type="entry name" value="FBA_2"/>
    <property type="match status" value="1"/>
</dbReference>
<dbReference type="EnsemblMetazoa" id="CJA04698.1">
    <property type="protein sequence ID" value="CJA04698.1"/>
    <property type="gene ID" value="WBGene00123902"/>
</dbReference>
<dbReference type="InterPro" id="IPR012885">
    <property type="entry name" value="F-box_Sdz-33"/>
</dbReference>
<keyword evidence="3" id="KW-1185">Reference proteome</keyword>
<evidence type="ECO:0000313" key="3">
    <source>
        <dbReference type="Proteomes" id="UP000005237"/>
    </source>
</evidence>
<accession>A0A8R1DKJ6</accession>
<dbReference type="PANTHER" id="PTHR21503:SF40">
    <property type="entry name" value="FBA_2 DOMAIN-CONTAINING PROTEIN"/>
    <property type="match status" value="1"/>
</dbReference>
<reference evidence="2" key="2">
    <citation type="submission" date="2022-06" db="UniProtKB">
        <authorList>
            <consortium name="EnsemblMetazoa"/>
        </authorList>
    </citation>
    <scope>IDENTIFICATION</scope>
    <source>
        <strain evidence="2">DF5081</strain>
    </source>
</reference>
<dbReference type="PANTHER" id="PTHR21503">
    <property type="entry name" value="F-BOX-CONTAINING HYPOTHETICAL PROTEIN C.ELEGANS"/>
    <property type="match status" value="1"/>
</dbReference>
<evidence type="ECO:0000313" key="2">
    <source>
        <dbReference type="EnsemblMetazoa" id="CJA04698.1"/>
    </source>
</evidence>
<sequence>MDPADLVELSLCSTRLMHLITLTQFHPTYCNLTMRTSFDRKTEIEIGFLDSSKVSWQIVQNTYTKKKKLCAGAKIEKRSLWNGIAFKSSARLANTIYTFCTPSEFESFFKITAEYLLYLFPCRVRKVEFEMNFFSDLHMFTDWNKVHSCQNLRLRAFKSTNENIENVLKAVNVTKSIDIMGYSGDEVENSEILKLEEVKLDGALWFSKEKFLKMSSKKIEILDNNFGCATLNEAMHRWMKKEHENLESLTVSFPELDNESMQKLFHNLNWKTWDPSKRNRYFRKDDEHLYDCKNGLDIQRSDGKIATILYADHAFNFFVWNKSKSDSSLPCGMYFKRRPHQPIFDAKSFDTVSYGMAKLIFPVKIT</sequence>
<dbReference type="Proteomes" id="UP000005237">
    <property type="component" value="Unassembled WGS sequence"/>
</dbReference>
<dbReference type="OMA" id="NEAMHRW"/>
<organism evidence="2 3">
    <name type="scientific">Caenorhabditis japonica</name>
    <dbReference type="NCBI Taxonomy" id="281687"/>
    <lineage>
        <taxon>Eukaryota</taxon>
        <taxon>Metazoa</taxon>
        <taxon>Ecdysozoa</taxon>
        <taxon>Nematoda</taxon>
        <taxon>Chromadorea</taxon>
        <taxon>Rhabditida</taxon>
        <taxon>Rhabditina</taxon>
        <taxon>Rhabditomorpha</taxon>
        <taxon>Rhabditoidea</taxon>
        <taxon>Rhabditidae</taxon>
        <taxon>Peloderinae</taxon>
        <taxon>Caenorhabditis</taxon>
    </lineage>
</organism>
<dbReference type="AlphaFoldDB" id="A0A8R1DKJ6"/>
<reference evidence="3" key="1">
    <citation type="submission" date="2010-08" db="EMBL/GenBank/DDBJ databases">
        <authorList>
            <consortium name="Caenorhabditis japonica Sequencing Consortium"/>
            <person name="Wilson R.K."/>
        </authorList>
    </citation>
    <scope>NUCLEOTIDE SEQUENCE [LARGE SCALE GENOMIC DNA]</scope>
    <source>
        <strain evidence="3">DF5081</strain>
    </source>
</reference>
<feature type="domain" description="Sdz-33 F-box" evidence="1">
    <location>
        <begin position="194"/>
        <end position="251"/>
    </location>
</feature>
<protein>
    <recommendedName>
        <fullName evidence="1">Sdz-33 F-box domain-containing protein</fullName>
    </recommendedName>
</protein>
<evidence type="ECO:0000259" key="1">
    <source>
        <dbReference type="Pfam" id="PF07735"/>
    </source>
</evidence>